<comment type="subcellular location">
    <subcellularLocation>
        <location evidence="1">Cell membrane</location>
        <topology evidence="1">Multi-pass membrane protein</topology>
    </subcellularLocation>
</comment>
<feature type="transmembrane region" description="Helical" evidence="8">
    <location>
        <begin position="287"/>
        <end position="307"/>
    </location>
</feature>
<feature type="region of interest" description="Disordered" evidence="7">
    <location>
        <begin position="573"/>
        <end position="599"/>
    </location>
</feature>
<dbReference type="GO" id="GO:0005886">
    <property type="term" value="C:plasma membrane"/>
    <property type="evidence" value="ECO:0007669"/>
    <property type="project" value="UniProtKB-SubCell"/>
</dbReference>
<comment type="caution">
    <text evidence="10">The sequence shown here is derived from an EMBL/GenBank/DDBJ whole genome shotgun (WGS) entry which is preliminary data.</text>
</comment>
<name>A0A927GUT4_9BACL</name>
<evidence type="ECO:0000256" key="7">
    <source>
        <dbReference type="SAM" id="MobiDB-lite"/>
    </source>
</evidence>
<keyword evidence="3" id="KW-0597">Phosphoprotein</keyword>
<dbReference type="SUPFAM" id="SSF55874">
    <property type="entry name" value="ATPase domain of HSP90 chaperone/DNA topoisomerase II/histidine kinase"/>
    <property type="match status" value="1"/>
</dbReference>
<evidence type="ECO:0000256" key="6">
    <source>
        <dbReference type="ARBA" id="ARBA00023136"/>
    </source>
</evidence>
<dbReference type="InterPro" id="IPR010559">
    <property type="entry name" value="Sig_transdc_His_kin_internal"/>
</dbReference>
<keyword evidence="8" id="KW-1133">Transmembrane helix</keyword>
<dbReference type="PANTHER" id="PTHR34220">
    <property type="entry name" value="SENSOR HISTIDINE KINASE YPDA"/>
    <property type="match status" value="1"/>
</dbReference>
<protein>
    <submittedName>
        <fullName evidence="10">Sensor histidine kinase</fullName>
    </submittedName>
</protein>
<dbReference type="PANTHER" id="PTHR34220:SF7">
    <property type="entry name" value="SENSOR HISTIDINE KINASE YPDA"/>
    <property type="match status" value="1"/>
</dbReference>
<proteinExistence type="predicted"/>
<dbReference type="InterPro" id="IPR003594">
    <property type="entry name" value="HATPase_dom"/>
</dbReference>
<evidence type="ECO:0000313" key="10">
    <source>
        <dbReference type="EMBL" id="MBD2848042.1"/>
    </source>
</evidence>
<dbReference type="GO" id="GO:0000155">
    <property type="term" value="F:phosphorelay sensor kinase activity"/>
    <property type="evidence" value="ECO:0007669"/>
    <property type="project" value="InterPro"/>
</dbReference>
<dbReference type="EMBL" id="JACXIZ010000050">
    <property type="protein sequence ID" value="MBD2848042.1"/>
    <property type="molecule type" value="Genomic_DNA"/>
</dbReference>
<sequence>MRMRIRLSLFVKMMGALLLILIPLLVLYSYANHVSEQVIDQEIKAASEHKLRQFANQLDSQAELLSGISVTLLLNPSVKIYANAHEFERPYEQLHAKQTVLELLKVYNSSTIWSNQISLYARQAHDVVSTSIRTQYDDDYLQGHLVKSWQYREQPAGGIDGRSFVRYAVDAMFDSQENINLVAEISFPDANIRNMLTQYKEGGNGDPFYYHPMHDSIVNASANAELIQTLTGRLDRRALPDIGTETMTLQGRQYVVQYVRSEALGWHLVDYYPLQHLLQPIERSRNLYYTFWAVLLLVAIAAALLLYREVQLPIRRLVNGVQRVKKGYYGERIVVRSGHEFGLLVERFNEMTEQIQTLIDSVYKEQLRARDATFKQLQSQINPHFLYNCLYAIKNMAEYGDEEAAAAMAVHLGDYYRYITRVDNPIAQLREEAELLRSYLAIQQLRMKRLEAEIDIPEAMLQLEVPRLLIQPIVENAVQHGLEPKEGPCRIRITGEQRHAIWAIVVEDNGVGLTSGQLDALQRALLEKRSPAEQPAGTGMKNVHDRLVYRFGPEAGLVLARRREGLSVTLQWPVGSDSQAGPLPLSGDSRDGPLPEGGA</sequence>
<keyword evidence="4" id="KW-0808">Transferase</keyword>
<dbReference type="InterPro" id="IPR050640">
    <property type="entry name" value="Bact_2-comp_sensor_kinase"/>
</dbReference>
<dbReference type="AlphaFoldDB" id="A0A927GUT4"/>
<dbReference type="InterPro" id="IPR036890">
    <property type="entry name" value="HATPase_C_sf"/>
</dbReference>
<dbReference type="SUPFAM" id="SSF158472">
    <property type="entry name" value="HAMP domain-like"/>
    <property type="match status" value="1"/>
</dbReference>
<dbReference type="SMART" id="SM00304">
    <property type="entry name" value="HAMP"/>
    <property type="match status" value="1"/>
</dbReference>
<evidence type="ECO:0000256" key="4">
    <source>
        <dbReference type="ARBA" id="ARBA00022679"/>
    </source>
</evidence>
<dbReference type="Pfam" id="PF00672">
    <property type="entry name" value="HAMP"/>
    <property type="match status" value="1"/>
</dbReference>
<evidence type="ECO:0000256" key="3">
    <source>
        <dbReference type="ARBA" id="ARBA00022553"/>
    </source>
</evidence>
<evidence type="ECO:0000259" key="9">
    <source>
        <dbReference type="PROSITE" id="PS50885"/>
    </source>
</evidence>
<gene>
    <name evidence="10" type="ORF">IDH44_22835</name>
</gene>
<dbReference type="Proteomes" id="UP000621560">
    <property type="component" value="Unassembled WGS sequence"/>
</dbReference>
<keyword evidence="5 10" id="KW-0418">Kinase</keyword>
<dbReference type="Gene3D" id="3.30.565.10">
    <property type="entry name" value="Histidine kinase-like ATPase, C-terminal domain"/>
    <property type="match status" value="1"/>
</dbReference>
<evidence type="ECO:0000256" key="5">
    <source>
        <dbReference type="ARBA" id="ARBA00022777"/>
    </source>
</evidence>
<evidence type="ECO:0000256" key="2">
    <source>
        <dbReference type="ARBA" id="ARBA00022475"/>
    </source>
</evidence>
<dbReference type="PROSITE" id="PS50885">
    <property type="entry name" value="HAMP"/>
    <property type="match status" value="1"/>
</dbReference>
<dbReference type="InterPro" id="IPR003660">
    <property type="entry name" value="HAMP_dom"/>
</dbReference>
<keyword evidence="2" id="KW-1003">Cell membrane</keyword>
<reference evidence="10" key="1">
    <citation type="submission" date="2020-09" db="EMBL/GenBank/DDBJ databases">
        <title>A novel bacterium of genus Paenibacillus, isolated from South China Sea.</title>
        <authorList>
            <person name="Huang H."/>
            <person name="Mo K."/>
            <person name="Hu Y."/>
        </authorList>
    </citation>
    <scope>NUCLEOTIDE SEQUENCE</scope>
    <source>
        <strain evidence="10">IB182496</strain>
    </source>
</reference>
<dbReference type="Pfam" id="PF06580">
    <property type="entry name" value="His_kinase"/>
    <property type="match status" value="1"/>
</dbReference>
<evidence type="ECO:0000313" key="11">
    <source>
        <dbReference type="Proteomes" id="UP000621560"/>
    </source>
</evidence>
<dbReference type="RefSeq" id="WP_190921146.1">
    <property type="nucleotide sequence ID" value="NZ_JACXIZ010000050.1"/>
</dbReference>
<dbReference type="CDD" id="cd06225">
    <property type="entry name" value="HAMP"/>
    <property type="match status" value="1"/>
</dbReference>
<feature type="domain" description="HAMP" evidence="9">
    <location>
        <begin position="308"/>
        <end position="360"/>
    </location>
</feature>
<evidence type="ECO:0000256" key="8">
    <source>
        <dbReference type="SAM" id="Phobius"/>
    </source>
</evidence>
<evidence type="ECO:0000256" key="1">
    <source>
        <dbReference type="ARBA" id="ARBA00004651"/>
    </source>
</evidence>
<keyword evidence="8" id="KW-0812">Transmembrane</keyword>
<dbReference type="Gene3D" id="6.10.340.10">
    <property type="match status" value="1"/>
</dbReference>
<organism evidence="10 11">
    <name type="scientific">Paenibacillus sabuli</name>
    <dbReference type="NCBI Taxonomy" id="2772509"/>
    <lineage>
        <taxon>Bacteria</taxon>
        <taxon>Bacillati</taxon>
        <taxon>Bacillota</taxon>
        <taxon>Bacilli</taxon>
        <taxon>Bacillales</taxon>
        <taxon>Paenibacillaceae</taxon>
        <taxon>Paenibacillus</taxon>
    </lineage>
</organism>
<dbReference type="Pfam" id="PF02518">
    <property type="entry name" value="HATPase_c"/>
    <property type="match status" value="1"/>
</dbReference>
<accession>A0A927GUT4</accession>
<keyword evidence="11" id="KW-1185">Reference proteome</keyword>
<keyword evidence="6 8" id="KW-0472">Membrane</keyword>